<accession>A0A0C9VRI8</accession>
<sequence length="51" mass="5600">MVGKQKCPFNVGNCLGRSQMFDLTKLSKDGKKHYIGHSSTSTIGRYGRIGP</sequence>
<keyword evidence="2" id="KW-1185">Reference proteome</keyword>
<dbReference type="EMBL" id="KN837143">
    <property type="protein sequence ID" value="KIJ40601.1"/>
    <property type="molecule type" value="Genomic_DNA"/>
</dbReference>
<organism evidence="1 2">
    <name type="scientific">Sphaerobolus stellatus (strain SS14)</name>
    <dbReference type="NCBI Taxonomy" id="990650"/>
    <lineage>
        <taxon>Eukaryota</taxon>
        <taxon>Fungi</taxon>
        <taxon>Dikarya</taxon>
        <taxon>Basidiomycota</taxon>
        <taxon>Agaricomycotina</taxon>
        <taxon>Agaricomycetes</taxon>
        <taxon>Phallomycetidae</taxon>
        <taxon>Geastrales</taxon>
        <taxon>Sphaerobolaceae</taxon>
        <taxon>Sphaerobolus</taxon>
    </lineage>
</organism>
<gene>
    <name evidence="1" type="ORF">M422DRAFT_32227</name>
</gene>
<dbReference type="Proteomes" id="UP000054279">
    <property type="component" value="Unassembled WGS sequence"/>
</dbReference>
<dbReference type="HOGENOM" id="CLU_3107960_0_0_1"/>
<dbReference type="AlphaFoldDB" id="A0A0C9VRI8"/>
<proteinExistence type="predicted"/>
<evidence type="ECO:0000313" key="1">
    <source>
        <dbReference type="EMBL" id="KIJ40601.1"/>
    </source>
</evidence>
<protein>
    <submittedName>
        <fullName evidence="1">Uncharacterized protein</fullName>
    </submittedName>
</protein>
<name>A0A0C9VRI8_SPHS4</name>
<reference evidence="1 2" key="1">
    <citation type="submission" date="2014-06" db="EMBL/GenBank/DDBJ databases">
        <title>Evolutionary Origins and Diversification of the Mycorrhizal Mutualists.</title>
        <authorList>
            <consortium name="DOE Joint Genome Institute"/>
            <consortium name="Mycorrhizal Genomics Consortium"/>
            <person name="Kohler A."/>
            <person name="Kuo A."/>
            <person name="Nagy L.G."/>
            <person name="Floudas D."/>
            <person name="Copeland A."/>
            <person name="Barry K.W."/>
            <person name="Cichocki N."/>
            <person name="Veneault-Fourrey C."/>
            <person name="LaButti K."/>
            <person name="Lindquist E.A."/>
            <person name="Lipzen A."/>
            <person name="Lundell T."/>
            <person name="Morin E."/>
            <person name="Murat C."/>
            <person name="Riley R."/>
            <person name="Ohm R."/>
            <person name="Sun H."/>
            <person name="Tunlid A."/>
            <person name="Henrissat B."/>
            <person name="Grigoriev I.V."/>
            <person name="Hibbett D.S."/>
            <person name="Martin F."/>
        </authorList>
    </citation>
    <scope>NUCLEOTIDE SEQUENCE [LARGE SCALE GENOMIC DNA]</scope>
    <source>
        <strain evidence="1 2">SS14</strain>
    </source>
</reference>
<evidence type="ECO:0000313" key="2">
    <source>
        <dbReference type="Proteomes" id="UP000054279"/>
    </source>
</evidence>